<reference evidence="2 3" key="2">
    <citation type="submission" date="2018-03" db="EMBL/GenBank/DDBJ databases">
        <title>The ancient ancestry and fast evolution of plastids.</title>
        <authorList>
            <person name="Moore K.R."/>
            <person name="Magnabosco C."/>
            <person name="Momper L."/>
            <person name="Gold D.A."/>
            <person name="Bosak T."/>
            <person name="Fournier G.P."/>
        </authorList>
    </citation>
    <scope>NUCLEOTIDE SEQUENCE [LARGE SCALE GENOMIC DNA]</scope>
    <source>
        <strain evidence="2 3">CCAP 1448/3</strain>
    </source>
</reference>
<name>A0A2T1C175_9CYAN</name>
<organism evidence="2 3">
    <name type="scientific">Merismopedia glauca CCAP 1448/3</name>
    <dbReference type="NCBI Taxonomy" id="1296344"/>
    <lineage>
        <taxon>Bacteria</taxon>
        <taxon>Bacillati</taxon>
        <taxon>Cyanobacteriota</taxon>
        <taxon>Cyanophyceae</taxon>
        <taxon>Synechococcales</taxon>
        <taxon>Merismopediaceae</taxon>
        <taxon>Merismopedia</taxon>
    </lineage>
</organism>
<dbReference type="AlphaFoldDB" id="A0A2T1C175"/>
<dbReference type="Pfam" id="PF14261">
    <property type="entry name" value="DUF4351"/>
    <property type="match status" value="1"/>
</dbReference>
<dbReference type="InterPro" id="IPR025587">
    <property type="entry name" value="DUF4351"/>
</dbReference>
<proteinExistence type="predicted"/>
<evidence type="ECO:0000259" key="1">
    <source>
        <dbReference type="Pfam" id="PF14261"/>
    </source>
</evidence>
<reference evidence="2 3" key="1">
    <citation type="submission" date="2018-02" db="EMBL/GenBank/DDBJ databases">
        <authorList>
            <person name="Cohen D.B."/>
            <person name="Kent A.D."/>
        </authorList>
    </citation>
    <scope>NUCLEOTIDE SEQUENCE [LARGE SCALE GENOMIC DNA]</scope>
    <source>
        <strain evidence="2 3">CCAP 1448/3</strain>
    </source>
</reference>
<evidence type="ECO:0000313" key="2">
    <source>
        <dbReference type="EMBL" id="PSB02020.1"/>
    </source>
</evidence>
<dbReference type="Proteomes" id="UP000238762">
    <property type="component" value="Unassembled WGS sequence"/>
</dbReference>
<accession>A0A2T1C175</accession>
<comment type="caution">
    <text evidence="2">The sequence shown here is derived from an EMBL/GenBank/DDBJ whole genome shotgun (WGS) entry which is preliminary data.</text>
</comment>
<gene>
    <name evidence="2" type="ORF">C7B64_15365</name>
</gene>
<keyword evidence="3" id="KW-1185">Reference proteome</keyword>
<dbReference type="OrthoDB" id="419816at2"/>
<sequence length="93" mass="10771">MKTMAEIDALYKSEMNRARLEGKQEGKVEGKQEGEIEGRREIVLRLLNRKVVDLSPELQTKIQSLSINKLTDLGEALLDFQDLHDLMIWFDKI</sequence>
<evidence type="ECO:0000313" key="3">
    <source>
        <dbReference type="Proteomes" id="UP000238762"/>
    </source>
</evidence>
<dbReference type="PANTHER" id="PTHR35586">
    <property type="entry name" value="SLL1691 PROTEIN"/>
    <property type="match status" value="1"/>
</dbReference>
<dbReference type="RefSeq" id="WP_106289537.1">
    <property type="nucleotide sequence ID" value="NZ_CAWNTC010000105.1"/>
</dbReference>
<feature type="domain" description="DUF4351" evidence="1">
    <location>
        <begin position="32"/>
        <end position="90"/>
    </location>
</feature>
<protein>
    <recommendedName>
        <fullName evidence="1">DUF4351 domain-containing protein</fullName>
    </recommendedName>
</protein>
<dbReference type="PANTHER" id="PTHR35586:SF2">
    <property type="entry name" value="SLL1542 PROTEIN"/>
    <property type="match status" value="1"/>
</dbReference>
<dbReference type="EMBL" id="PVWJ01000077">
    <property type="protein sequence ID" value="PSB02020.1"/>
    <property type="molecule type" value="Genomic_DNA"/>
</dbReference>